<evidence type="ECO:0000256" key="2">
    <source>
        <dbReference type="SAM" id="Phobius"/>
    </source>
</evidence>
<keyword evidence="2" id="KW-1133">Transmembrane helix</keyword>
<feature type="region of interest" description="Disordered" evidence="1">
    <location>
        <begin position="349"/>
        <end position="368"/>
    </location>
</feature>
<name>A0AAN9UQA5_9PEZI</name>
<feature type="transmembrane region" description="Helical" evidence="2">
    <location>
        <begin position="77"/>
        <end position="97"/>
    </location>
</feature>
<keyword evidence="2" id="KW-0472">Membrane</keyword>
<dbReference type="Proteomes" id="UP001320420">
    <property type="component" value="Unassembled WGS sequence"/>
</dbReference>
<dbReference type="Gene3D" id="2.120.10.70">
    <property type="entry name" value="Fucose-specific lectin"/>
    <property type="match status" value="1"/>
</dbReference>
<keyword evidence="2" id="KW-0812">Transmembrane</keyword>
<feature type="region of interest" description="Disordered" evidence="1">
    <location>
        <begin position="1"/>
        <end position="50"/>
    </location>
</feature>
<feature type="compositionally biased region" description="Polar residues" evidence="1">
    <location>
        <begin position="110"/>
        <end position="126"/>
    </location>
</feature>
<evidence type="ECO:0008006" key="5">
    <source>
        <dbReference type="Google" id="ProtNLM"/>
    </source>
</evidence>
<dbReference type="AlphaFoldDB" id="A0AAN9UQA5"/>
<proteinExistence type="predicted"/>
<accession>A0AAN9UQA5</accession>
<evidence type="ECO:0000313" key="3">
    <source>
        <dbReference type="EMBL" id="KAK7750942.1"/>
    </source>
</evidence>
<organism evidence="3 4">
    <name type="scientific">Diatrype stigma</name>
    <dbReference type="NCBI Taxonomy" id="117547"/>
    <lineage>
        <taxon>Eukaryota</taxon>
        <taxon>Fungi</taxon>
        <taxon>Dikarya</taxon>
        <taxon>Ascomycota</taxon>
        <taxon>Pezizomycotina</taxon>
        <taxon>Sordariomycetes</taxon>
        <taxon>Xylariomycetidae</taxon>
        <taxon>Xylariales</taxon>
        <taxon>Diatrypaceae</taxon>
        <taxon>Diatrype</taxon>
    </lineage>
</organism>
<gene>
    <name evidence="3" type="ORF">SLS62_007074</name>
</gene>
<reference evidence="3 4" key="1">
    <citation type="submission" date="2024-02" db="EMBL/GenBank/DDBJ databases">
        <title>De novo assembly and annotation of 12 fungi associated with fruit tree decline syndrome in Ontario, Canada.</title>
        <authorList>
            <person name="Sulman M."/>
            <person name="Ellouze W."/>
            <person name="Ilyukhin E."/>
        </authorList>
    </citation>
    <scope>NUCLEOTIDE SEQUENCE [LARGE SCALE GENOMIC DNA]</scope>
    <source>
        <strain evidence="3 4">M11/M66-122</strain>
    </source>
</reference>
<dbReference type="SUPFAM" id="SSF89372">
    <property type="entry name" value="Fucose-specific lectin"/>
    <property type="match status" value="1"/>
</dbReference>
<sequence>MQNQQQYSDLEVVDPPSDGPYVYESPAAQEANLPEVVSPAPPRTNKDADEKIVDDATKHDERKGGPLGVFHRRRLRYLIFTLIALTIVGAVLGAALGTTLNHRSQETDETTTNPPAQSPANRILRNSSLTATNLADQNGRVHRRVFFQDANNAIIARQWDSQNRTWETRNLTEAVHLNPATPDIDTYPGTPLASASLTFRDDGFYESWVWFLDSGNQIINVGSGDISYSEDRIGVISLPGRFVAGNGSRLAAAWQRCPEDCMGSWIVIYQAEDGLVNVINGSGSWHLGSSFDRAVAMGSSLAITPQMSGSSATGLAVLLENLVSGSTGEVIRMGYGMPETDGHSWVDSMSRTTNRISRERLTGTNELR</sequence>
<feature type="region of interest" description="Disordered" evidence="1">
    <location>
        <begin position="103"/>
        <end position="126"/>
    </location>
</feature>
<keyword evidence="4" id="KW-1185">Reference proteome</keyword>
<comment type="caution">
    <text evidence="3">The sequence shown here is derived from an EMBL/GenBank/DDBJ whole genome shotgun (WGS) entry which is preliminary data.</text>
</comment>
<dbReference type="EMBL" id="JAKJXP020000056">
    <property type="protein sequence ID" value="KAK7750942.1"/>
    <property type="molecule type" value="Genomic_DNA"/>
</dbReference>
<evidence type="ECO:0000256" key="1">
    <source>
        <dbReference type="SAM" id="MobiDB-lite"/>
    </source>
</evidence>
<feature type="compositionally biased region" description="Basic and acidic residues" evidence="1">
    <location>
        <begin position="356"/>
        <end position="368"/>
    </location>
</feature>
<evidence type="ECO:0000313" key="4">
    <source>
        <dbReference type="Proteomes" id="UP001320420"/>
    </source>
</evidence>
<protein>
    <recommendedName>
        <fullName evidence="5">Fucose-specific lectin</fullName>
    </recommendedName>
</protein>